<evidence type="ECO:0000313" key="7">
    <source>
        <dbReference type="Proteomes" id="UP001595818"/>
    </source>
</evidence>
<accession>A0ABV9T431</accession>
<protein>
    <submittedName>
        <fullName evidence="6">DoxX family protein</fullName>
    </submittedName>
</protein>
<evidence type="ECO:0000256" key="5">
    <source>
        <dbReference type="SAM" id="Phobius"/>
    </source>
</evidence>
<evidence type="ECO:0000313" key="6">
    <source>
        <dbReference type="EMBL" id="MFC4873479.1"/>
    </source>
</evidence>
<feature type="transmembrane region" description="Helical" evidence="5">
    <location>
        <begin position="47"/>
        <end position="65"/>
    </location>
</feature>
<keyword evidence="3 5" id="KW-1133">Transmembrane helix</keyword>
<dbReference type="RefSeq" id="WP_377066373.1">
    <property type="nucleotide sequence ID" value="NZ_JBHSJJ010000010.1"/>
</dbReference>
<name>A0ABV9T431_9BACT</name>
<feature type="transmembrane region" description="Helical" evidence="5">
    <location>
        <begin position="7"/>
        <end position="27"/>
    </location>
</feature>
<evidence type="ECO:0000256" key="4">
    <source>
        <dbReference type="ARBA" id="ARBA00023136"/>
    </source>
</evidence>
<comment type="caution">
    <text evidence="6">The sequence shown here is derived from an EMBL/GenBank/DDBJ whole genome shotgun (WGS) entry which is preliminary data.</text>
</comment>
<proteinExistence type="predicted"/>
<dbReference type="PIRSF" id="PIRSF030066">
    <property type="entry name" value="UCP030066"/>
    <property type="match status" value="1"/>
</dbReference>
<feature type="transmembrane region" description="Helical" evidence="5">
    <location>
        <begin position="72"/>
        <end position="91"/>
    </location>
</feature>
<feature type="transmembrane region" description="Helical" evidence="5">
    <location>
        <begin position="97"/>
        <end position="116"/>
    </location>
</feature>
<keyword evidence="7" id="KW-1185">Reference proteome</keyword>
<organism evidence="6 7">
    <name type="scientific">Negadavirga shengliensis</name>
    <dbReference type="NCBI Taxonomy" id="1389218"/>
    <lineage>
        <taxon>Bacteria</taxon>
        <taxon>Pseudomonadati</taxon>
        <taxon>Bacteroidota</taxon>
        <taxon>Cytophagia</taxon>
        <taxon>Cytophagales</taxon>
        <taxon>Cyclobacteriaceae</taxon>
        <taxon>Negadavirga</taxon>
    </lineage>
</organism>
<evidence type="ECO:0000256" key="2">
    <source>
        <dbReference type="ARBA" id="ARBA00022692"/>
    </source>
</evidence>
<keyword evidence="2 5" id="KW-0812">Transmembrane</keyword>
<evidence type="ECO:0000256" key="1">
    <source>
        <dbReference type="ARBA" id="ARBA00004141"/>
    </source>
</evidence>
<comment type="subcellular location">
    <subcellularLocation>
        <location evidence="1">Membrane</location>
        <topology evidence="1">Multi-pass membrane protein</topology>
    </subcellularLocation>
</comment>
<dbReference type="Proteomes" id="UP001595818">
    <property type="component" value="Unassembled WGS sequence"/>
</dbReference>
<dbReference type="InterPro" id="IPR032808">
    <property type="entry name" value="DoxX"/>
</dbReference>
<reference evidence="7" key="1">
    <citation type="journal article" date="2019" name="Int. J. Syst. Evol. Microbiol.">
        <title>The Global Catalogue of Microorganisms (GCM) 10K type strain sequencing project: providing services to taxonomists for standard genome sequencing and annotation.</title>
        <authorList>
            <consortium name="The Broad Institute Genomics Platform"/>
            <consortium name="The Broad Institute Genome Sequencing Center for Infectious Disease"/>
            <person name="Wu L."/>
            <person name="Ma J."/>
        </authorList>
    </citation>
    <scope>NUCLEOTIDE SEQUENCE [LARGE SCALE GENOMIC DNA]</scope>
    <source>
        <strain evidence="7">CGMCC 4.7466</strain>
    </source>
</reference>
<keyword evidence="4 5" id="KW-0472">Membrane</keyword>
<evidence type="ECO:0000256" key="3">
    <source>
        <dbReference type="ARBA" id="ARBA00022989"/>
    </source>
</evidence>
<gene>
    <name evidence="6" type="ORF">ACFPFU_17385</name>
</gene>
<dbReference type="Pfam" id="PF13564">
    <property type="entry name" value="DoxX_2"/>
    <property type="match status" value="1"/>
</dbReference>
<sequence>MRSKQIIYWTTTVVLCVMMLFSGISYLTDASLIEAFQHIGFPGYFRVELGIAKVLGALVLVIPAVPSKIKEWAYVGFAITFISAAIAHISIGDPLGAVLMPLVILLVLAFSYLYSYKLREAKA</sequence>
<dbReference type="InterPro" id="IPR016944">
    <property type="entry name" value="UCP030066"/>
</dbReference>
<dbReference type="EMBL" id="JBHSJJ010000010">
    <property type="protein sequence ID" value="MFC4873479.1"/>
    <property type="molecule type" value="Genomic_DNA"/>
</dbReference>